<name>A0ACB6V5C7_9ASCO</name>
<evidence type="ECO:0000313" key="1">
    <source>
        <dbReference type="EMBL" id="KAF5098503.1"/>
    </source>
</evidence>
<accession>A0ACB6V5C7</accession>
<evidence type="ECO:0000313" key="2">
    <source>
        <dbReference type="Proteomes" id="UP000744676"/>
    </source>
</evidence>
<sequence>MSTDPIYYLMDKFQDFKADTQVAIKSAVNQVADSEAVRKISENEGFKSLGSKMTGVFDGATNVISKLDIRKPFDLKGAASQSSSSVRLWDRVTDWITKHKLLTAVLVATVSGSTFYYVYKVNMGEYAGPSFVKIRRKRLAKKADNGGRIEVVVIAGSPAEPLTRTIATDLVRRGYIIYWTTSSPEEEQLVLRERSEDIRPLSIKANDIASVRTSIRALGKILSEPTTAFPGARPHMLTLAGVIVVPDLYYHGGPIESIGVENWSDLINSKILGPVFLLSNGLMDLVRTHQSRVLLVSPVILGSLNPGFHGAESMITAALNALALSFSRELETQKIPFIHIKMGSFNLSHGNNQHERQIQQAIKSDIAAWPDHLIDIYAQQYESSSALQTRGKHAGSPLRTLNYTIFDALTARRPSRIYYAGRGAFTYSMLPAILPEALLTWILRPAAGERSSEWDGEFV</sequence>
<protein>
    <submittedName>
        <fullName evidence="1">Uncharacterized protein</fullName>
    </submittedName>
</protein>
<keyword evidence="2" id="KW-1185">Reference proteome</keyword>
<dbReference type="Proteomes" id="UP000744676">
    <property type="component" value="Unassembled WGS sequence"/>
</dbReference>
<gene>
    <name evidence="1" type="ORF">D0Z00_002025</name>
</gene>
<proteinExistence type="predicted"/>
<dbReference type="EMBL" id="QVQA01000046">
    <property type="protein sequence ID" value="KAF5098503.1"/>
    <property type="molecule type" value="Genomic_DNA"/>
</dbReference>
<comment type="caution">
    <text evidence="1">The sequence shown here is derived from an EMBL/GenBank/DDBJ whole genome shotgun (WGS) entry which is preliminary data.</text>
</comment>
<reference evidence="1 2" key="1">
    <citation type="journal article" date="2020" name="Front. Microbiol.">
        <title>Phenotypic and Genetic Characterization of the Cheese Ripening Yeast Geotrichum candidum.</title>
        <authorList>
            <person name="Perkins V."/>
            <person name="Vignola S."/>
            <person name="Lessard M.H."/>
            <person name="Plante P.L."/>
            <person name="Corbeil J."/>
            <person name="Dugat-Bony E."/>
            <person name="Frenette M."/>
            <person name="Labrie S."/>
        </authorList>
    </citation>
    <scope>NUCLEOTIDE SEQUENCE [LARGE SCALE GENOMIC DNA]</scope>
    <source>
        <strain evidence="1 2">LMA-1147</strain>
    </source>
</reference>
<organism evidence="1 2">
    <name type="scientific">Geotrichum galactomycetum</name>
    <dbReference type="NCBI Taxonomy" id="27317"/>
    <lineage>
        <taxon>Eukaryota</taxon>
        <taxon>Fungi</taxon>
        <taxon>Dikarya</taxon>
        <taxon>Ascomycota</taxon>
        <taxon>Saccharomycotina</taxon>
        <taxon>Dipodascomycetes</taxon>
        <taxon>Dipodascales</taxon>
        <taxon>Dipodascaceae</taxon>
        <taxon>Geotrichum</taxon>
    </lineage>
</organism>